<keyword evidence="2" id="KW-1185">Reference proteome</keyword>
<evidence type="ECO:0000313" key="2">
    <source>
        <dbReference type="Proteomes" id="UP000266841"/>
    </source>
</evidence>
<reference evidence="1 2" key="1">
    <citation type="journal article" date="2012" name="Genome Biol.">
        <title>Genome and low-iron response of an oceanic diatom adapted to chronic iron limitation.</title>
        <authorList>
            <person name="Lommer M."/>
            <person name="Specht M."/>
            <person name="Roy A.S."/>
            <person name="Kraemer L."/>
            <person name="Andreson R."/>
            <person name="Gutowska M.A."/>
            <person name="Wolf J."/>
            <person name="Bergner S.V."/>
            <person name="Schilhabel M.B."/>
            <person name="Klostermeier U.C."/>
            <person name="Beiko R.G."/>
            <person name="Rosenstiel P."/>
            <person name="Hippler M."/>
            <person name="Laroche J."/>
        </authorList>
    </citation>
    <scope>NUCLEOTIDE SEQUENCE [LARGE SCALE GENOMIC DNA]</scope>
    <source>
        <strain evidence="1 2">CCMP1005</strain>
    </source>
</reference>
<dbReference type="EMBL" id="AGNL01002623">
    <property type="protein sequence ID" value="EJK75981.1"/>
    <property type="molecule type" value="Genomic_DNA"/>
</dbReference>
<name>K0TM85_THAOC</name>
<accession>K0TM85</accession>
<evidence type="ECO:0000313" key="1">
    <source>
        <dbReference type="EMBL" id="EJK75981.1"/>
    </source>
</evidence>
<protein>
    <submittedName>
        <fullName evidence="1">Uncharacterized protein</fullName>
    </submittedName>
</protein>
<organism evidence="1 2">
    <name type="scientific">Thalassiosira oceanica</name>
    <name type="common">Marine diatom</name>
    <dbReference type="NCBI Taxonomy" id="159749"/>
    <lineage>
        <taxon>Eukaryota</taxon>
        <taxon>Sar</taxon>
        <taxon>Stramenopiles</taxon>
        <taxon>Ochrophyta</taxon>
        <taxon>Bacillariophyta</taxon>
        <taxon>Coscinodiscophyceae</taxon>
        <taxon>Thalassiosirophycidae</taxon>
        <taxon>Thalassiosirales</taxon>
        <taxon>Thalassiosiraceae</taxon>
        <taxon>Thalassiosira</taxon>
    </lineage>
</organism>
<dbReference type="AlphaFoldDB" id="K0TM85"/>
<sequence length="77" mass="8530">MLKAIWPAACGRDRTIGLANAIHHAVIFAGAKPADAWTTNNLQFYNSDLKKLNNKYVLILDSAYAWHYPPLTSLASD</sequence>
<gene>
    <name evidence="1" type="ORF">THAOC_02279</name>
</gene>
<comment type="caution">
    <text evidence="1">The sequence shown here is derived from an EMBL/GenBank/DDBJ whole genome shotgun (WGS) entry which is preliminary data.</text>
</comment>
<proteinExistence type="predicted"/>
<dbReference type="Proteomes" id="UP000266841">
    <property type="component" value="Unassembled WGS sequence"/>
</dbReference>